<dbReference type="PANTHER" id="PTHR42913:SF3">
    <property type="entry name" value="64 KDA MITOCHONDRIAL NADH DEHYDROGENASE (EUROFUNG)"/>
    <property type="match status" value="1"/>
</dbReference>
<comment type="similarity">
    <text evidence="2">Belongs to the NADH dehydrogenase family.</text>
</comment>
<dbReference type="SUPFAM" id="SSF51905">
    <property type="entry name" value="FAD/NAD(P)-binding domain"/>
    <property type="match status" value="1"/>
</dbReference>
<gene>
    <name evidence="7" type="ORF">RM479_17375</name>
</gene>
<comment type="cofactor">
    <cofactor evidence="1">
        <name>FAD</name>
        <dbReference type="ChEBI" id="CHEBI:57692"/>
    </cofactor>
</comment>
<dbReference type="InterPro" id="IPR036188">
    <property type="entry name" value="FAD/NAD-bd_sf"/>
</dbReference>
<evidence type="ECO:0000313" key="8">
    <source>
        <dbReference type="Proteomes" id="UP001183390"/>
    </source>
</evidence>
<reference evidence="8" key="1">
    <citation type="submission" date="2023-07" db="EMBL/GenBank/DDBJ databases">
        <title>30 novel species of actinomycetes from the DSMZ collection.</title>
        <authorList>
            <person name="Nouioui I."/>
        </authorList>
    </citation>
    <scope>NUCLEOTIDE SEQUENCE [LARGE SCALE GENOMIC DNA]</scope>
    <source>
        <strain evidence="8">DSM 44743</strain>
    </source>
</reference>
<keyword evidence="5" id="KW-0560">Oxidoreductase</keyword>
<keyword evidence="3" id="KW-0285">Flavoprotein</keyword>
<protein>
    <submittedName>
        <fullName evidence="7">FAD-dependent oxidoreductase</fullName>
    </submittedName>
</protein>
<feature type="domain" description="FAD/NAD(P)-binding" evidence="6">
    <location>
        <begin position="4"/>
        <end position="283"/>
    </location>
</feature>
<evidence type="ECO:0000256" key="3">
    <source>
        <dbReference type="ARBA" id="ARBA00022630"/>
    </source>
</evidence>
<dbReference type="RefSeq" id="WP_311512766.1">
    <property type="nucleotide sequence ID" value="NZ_JAVREP010000011.1"/>
</dbReference>
<evidence type="ECO:0000256" key="4">
    <source>
        <dbReference type="ARBA" id="ARBA00022827"/>
    </source>
</evidence>
<evidence type="ECO:0000259" key="6">
    <source>
        <dbReference type="Pfam" id="PF07992"/>
    </source>
</evidence>
<dbReference type="Gene3D" id="3.50.50.100">
    <property type="match status" value="1"/>
</dbReference>
<name>A0ABU2MC52_9ACTN</name>
<dbReference type="Proteomes" id="UP001183390">
    <property type="component" value="Unassembled WGS sequence"/>
</dbReference>
<proteinExistence type="inferred from homology"/>
<evidence type="ECO:0000256" key="5">
    <source>
        <dbReference type="ARBA" id="ARBA00023002"/>
    </source>
</evidence>
<keyword evidence="4" id="KW-0274">FAD</keyword>
<dbReference type="InterPro" id="IPR023753">
    <property type="entry name" value="FAD/NAD-binding_dom"/>
</dbReference>
<evidence type="ECO:0000256" key="1">
    <source>
        <dbReference type="ARBA" id="ARBA00001974"/>
    </source>
</evidence>
<evidence type="ECO:0000256" key="2">
    <source>
        <dbReference type="ARBA" id="ARBA00005272"/>
    </source>
</evidence>
<dbReference type="EMBL" id="JAVREP010000011">
    <property type="protein sequence ID" value="MDT0330187.1"/>
    <property type="molecule type" value="Genomic_DNA"/>
</dbReference>
<evidence type="ECO:0000313" key="7">
    <source>
        <dbReference type="EMBL" id="MDT0330187.1"/>
    </source>
</evidence>
<dbReference type="InterPro" id="IPR051169">
    <property type="entry name" value="NADH-Q_oxidoreductase"/>
</dbReference>
<dbReference type="PRINTS" id="PR00411">
    <property type="entry name" value="PNDRDTASEI"/>
</dbReference>
<keyword evidence="8" id="KW-1185">Reference proteome</keyword>
<dbReference type="Pfam" id="PF07992">
    <property type="entry name" value="Pyr_redox_2"/>
    <property type="match status" value="1"/>
</dbReference>
<organism evidence="7 8">
    <name type="scientific">Nocardiopsis lambiniae</name>
    <dbReference type="NCBI Taxonomy" id="3075539"/>
    <lineage>
        <taxon>Bacteria</taxon>
        <taxon>Bacillati</taxon>
        <taxon>Actinomycetota</taxon>
        <taxon>Actinomycetes</taxon>
        <taxon>Streptosporangiales</taxon>
        <taxon>Nocardiopsidaceae</taxon>
        <taxon>Nocardiopsis</taxon>
    </lineage>
</organism>
<accession>A0ABU2MC52</accession>
<dbReference type="PANTHER" id="PTHR42913">
    <property type="entry name" value="APOPTOSIS-INDUCING FACTOR 1"/>
    <property type="match status" value="1"/>
</dbReference>
<comment type="caution">
    <text evidence="7">The sequence shown here is derived from an EMBL/GenBank/DDBJ whole genome shotgun (WGS) entry which is preliminary data.</text>
</comment>
<sequence>MAHELLVLGAGYAGLAAARHAAHHARHHGSPLRVTLVNATDTFVERVRLHEVAAGRDVGVHPLSDSLDPSVDLVVGRVEALDLTGRAVDVRVGERVRTLSYDTLVHALGSAAARDGAPGVAEHAASIAGLEGARDLARRIATERPRTLTVVGGGLTGLEAVTELAEAHPDLRAHLITSGPVAADTDPRGRAHVLRVLDRLGVAVHEHTRVAAVEADHVKLEDGDLLETDLTVWNAGFTVPSTAADAGLAVDGDGRALVDGTQRSVSHPDVYVVGDAAHVDGVDGRALRMSCAMGLPMGWSSADAIAARLAGREPDASPFGYLTRCVSLGRRDGLVQFVRADDSPRRLVLTGRTAARVKEMIVVSAYGGLKGHGRSRLQADAVLSLARGSARRFPGGRA</sequence>
<dbReference type="PRINTS" id="PR00368">
    <property type="entry name" value="FADPNR"/>
</dbReference>